<feature type="domain" description="MACPF" evidence="1">
    <location>
        <begin position="1"/>
        <end position="246"/>
    </location>
</feature>
<dbReference type="OrthoDB" id="1366754at2759"/>
<reference evidence="3" key="1">
    <citation type="journal article" date="2013" name="Science">
        <title>The Amborella genome and the evolution of flowering plants.</title>
        <authorList>
            <consortium name="Amborella Genome Project"/>
        </authorList>
    </citation>
    <scope>NUCLEOTIDE SEQUENCE [LARGE SCALE GENOMIC DNA]</scope>
</reference>
<gene>
    <name evidence="2" type="ORF">AMTR_s00176p00035220</name>
</gene>
<evidence type="ECO:0000259" key="1">
    <source>
        <dbReference type="PROSITE" id="PS51412"/>
    </source>
</evidence>
<dbReference type="PANTHER" id="PTHR33199:SF4">
    <property type="entry name" value="OS02G0736300 PROTEIN"/>
    <property type="match status" value="1"/>
</dbReference>
<proteinExistence type="predicted"/>
<dbReference type="eggNOG" id="ENOG502QRGU">
    <property type="taxonomic scope" value="Eukaryota"/>
</dbReference>
<dbReference type="InterPro" id="IPR044663">
    <property type="entry name" value="CAD1/NSL1-like"/>
</dbReference>
<dbReference type="OMA" id="QDCPGYW"/>
<protein>
    <recommendedName>
        <fullName evidence="1">MACPF domain-containing protein</fullName>
    </recommendedName>
</protein>
<dbReference type="PROSITE" id="PS51412">
    <property type="entry name" value="MACPF_2"/>
    <property type="match status" value="1"/>
</dbReference>
<evidence type="ECO:0000313" key="3">
    <source>
        <dbReference type="Proteomes" id="UP000017836"/>
    </source>
</evidence>
<dbReference type="Gramene" id="ERN11371">
    <property type="protein sequence ID" value="ERN11371"/>
    <property type="gene ID" value="AMTR_s00176p00035220"/>
</dbReference>
<dbReference type="KEGG" id="atr:18439572"/>
<dbReference type="Proteomes" id="UP000017836">
    <property type="component" value="Unassembled WGS sequence"/>
</dbReference>
<keyword evidence="3" id="KW-1185">Reference proteome</keyword>
<organism evidence="2 3">
    <name type="scientific">Amborella trichopoda</name>
    <dbReference type="NCBI Taxonomy" id="13333"/>
    <lineage>
        <taxon>Eukaryota</taxon>
        <taxon>Viridiplantae</taxon>
        <taxon>Streptophyta</taxon>
        <taxon>Embryophyta</taxon>
        <taxon>Tracheophyta</taxon>
        <taxon>Spermatophyta</taxon>
        <taxon>Magnoliopsida</taxon>
        <taxon>Amborellales</taxon>
        <taxon>Amborellaceae</taxon>
        <taxon>Amborella</taxon>
    </lineage>
</organism>
<dbReference type="AlphaFoldDB" id="W1PUI8"/>
<evidence type="ECO:0000313" key="2">
    <source>
        <dbReference type="EMBL" id="ERN11371.1"/>
    </source>
</evidence>
<dbReference type="PANTHER" id="PTHR33199">
    <property type="entry name" value="MACPF DOMAIN-CONTAINING PROTEIN CAD1"/>
    <property type="match status" value="1"/>
</dbReference>
<dbReference type="GO" id="GO:0009626">
    <property type="term" value="P:plant-type hypersensitive response"/>
    <property type="evidence" value="ECO:0000318"/>
    <property type="project" value="GO_Central"/>
</dbReference>
<dbReference type="EMBL" id="KI392708">
    <property type="protein sequence ID" value="ERN11371.1"/>
    <property type="molecule type" value="Genomic_DNA"/>
</dbReference>
<dbReference type="SMART" id="SM00457">
    <property type="entry name" value="MACPF"/>
    <property type="match status" value="1"/>
</dbReference>
<dbReference type="HOGENOM" id="CLU_034245_1_0_1"/>
<dbReference type="GO" id="GO:2000031">
    <property type="term" value="P:regulation of salicylic acid mediated signaling pathway"/>
    <property type="evidence" value="ECO:0007669"/>
    <property type="project" value="InterPro"/>
</dbReference>
<dbReference type="InterPro" id="IPR020864">
    <property type="entry name" value="MACPF"/>
</dbReference>
<sequence>MSECFNRKCSLPGKIPSGYFNSMFGFNSDSWATDAAQTKSLAFDGYFIHLYTLTLHRFPLVLRHFVKSSVPATWDPAAIARFIERFGTHILVGVSIGGEDLVLARQDHGSSLETSELKKNLETLGDQLFTGSCALSPLHWKKKEYKNKVPEAFNIFGPQPLHFDGFSLAQRRDGVSVICCKRGGDVSLRSHCEWVLSVAENPDAINFRFIPITSLLDGVPGQGFLIHAINLYLRYKPPIEDMQYFLEFQSHKIWAPIHSDLPLGPSANRALPNPSLQFNLMGPKLYISISQVTVGKRPVTGMRLYLEGKKCNRLAIHLEHLRNTTPTLENRFNDTTMWQGSIEGNSQYLEAIQRRTFSHVCTAPVKYNPDWTTTPKGGAYVVTGAQLQVTKHQAKSVLHLRLMFRLVSDCHVRRSVWERGTVVSRKSGFLSSVSSSFSSYQEKPKEPIVVDSGVFPTGPPVPNDAQKLLRFVDASHVCKGPRDSPGHWLVTGAKLDMDKGKICLHVKFSLLDWEEDMRFL</sequence>
<dbReference type="Pfam" id="PF01823">
    <property type="entry name" value="MACPF"/>
    <property type="match status" value="1"/>
</dbReference>
<name>W1PUI8_AMBTC</name>
<accession>W1PUI8</accession>